<name>A0A8S5L6Z8_9CAUD</name>
<organism evidence="2">
    <name type="scientific">Myoviridae sp. ctA4D8</name>
    <dbReference type="NCBI Taxonomy" id="2823535"/>
    <lineage>
        <taxon>Viruses</taxon>
        <taxon>Duplodnaviria</taxon>
        <taxon>Heunggongvirae</taxon>
        <taxon>Uroviricota</taxon>
        <taxon>Caudoviricetes</taxon>
    </lineage>
</organism>
<keyword evidence="1" id="KW-0812">Transmembrane</keyword>
<evidence type="ECO:0000313" key="2">
    <source>
        <dbReference type="EMBL" id="DAD65410.1"/>
    </source>
</evidence>
<dbReference type="EMBL" id="BK014643">
    <property type="protein sequence ID" value="DAD65410.1"/>
    <property type="molecule type" value="Genomic_DNA"/>
</dbReference>
<reference evidence="2" key="1">
    <citation type="journal article" date="2021" name="Proc. Natl. Acad. Sci. U.S.A.">
        <title>A Catalog of Tens of Thousands of Viruses from Human Metagenomes Reveals Hidden Associations with Chronic Diseases.</title>
        <authorList>
            <person name="Tisza M.J."/>
            <person name="Buck C.B."/>
        </authorList>
    </citation>
    <scope>NUCLEOTIDE SEQUENCE</scope>
    <source>
        <strain evidence="2">CtA4D8</strain>
    </source>
</reference>
<keyword evidence="1" id="KW-0472">Membrane</keyword>
<feature type="transmembrane region" description="Helical" evidence="1">
    <location>
        <begin position="42"/>
        <end position="61"/>
    </location>
</feature>
<sequence length="76" mass="9174">MYNQIKRNKNDSNYFDYGTYLYVCYTFTSRIFSKVSNRNKRYTFTCYFHYVLCSYLFTSVLKMLPLSNLPLSNTNP</sequence>
<accession>A0A8S5L6Z8</accession>
<protein>
    <submittedName>
        <fullName evidence="2">Uncharacterized protein</fullName>
    </submittedName>
</protein>
<evidence type="ECO:0000256" key="1">
    <source>
        <dbReference type="SAM" id="Phobius"/>
    </source>
</evidence>
<keyword evidence="1" id="KW-1133">Transmembrane helix</keyword>
<proteinExistence type="predicted"/>